<keyword evidence="2" id="KW-0560">Oxidoreductase</keyword>
<dbReference type="InterPro" id="IPR028261">
    <property type="entry name" value="DPD_II"/>
</dbReference>
<dbReference type="GO" id="GO:0051536">
    <property type="term" value="F:iron-sulfur cluster binding"/>
    <property type="evidence" value="ECO:0007669"/>
    <property type="project" value="InterPro"/>
</dbReference>
<protein>
    <submittedName>
        <fullName evidence="2">Glutamate synthase</fullName>
        <ecNumber evidence="2">1.4.1.13</ecNumber>
    </submittedName>
</protein>
<dbReference type="GO" id="GO:0004355">
    <property type="term" value="F:glutamate synthase (NADPH) activity"/>
    <property type="evidence" value="ECO:0007669"/>
    <property type="project" value="UniProtKB-EC"/>
</dbReference>
<dbReference type="Pfam" id="PF14691">
    <property type="entry name" value="Fer4_20"/>
    <property type="match status" value="1"/>
</dbReference>
<name>A0A5D0I2Z0_9FLAO</name>
<evidence type="ECO:0000259" key="1">
    <source>
        <dbReference type="Pfam" id="PF14691"/>
    </source>
</evidence>
<organism evidence="2 3">
    <name type="scientific">Seonamhaeicola marinus</name>
    <dbReference type="NCBI Taxonomy" id="1912246"/>
    <lineage>
        <taxon>Bacteria</taxon>
        <taxon>Pseudomonadati</taxon>
        <taxon>Bacteroidota</taxon>
        <taxon>Flavobacteriia</taxon>
        <taxon>Flavobacteriales</taxon>
        <taxon>Flavobacteriaceae</taxon>
    </lineage>
</organism>
<dbReference type="Proteomes" id="UP000323930">
    <property type="component" value="Unassembled WGS sequence"/>
</dbReference>
<evidence type="ECO:0000313" key="3">
    <source>
        <dbReference type="Proteomes" id="UP000323930"/>
    </source>
</evidence>
<feature type="domain" description="Dihydroprymidine dehydrogenase" evidence="1">
    <location>
        <begin position="23"/>
        <end position="99"/>
    </location>
</feature>
<keyword evidence="3" id="KW-1185">Reference proteome</keyword>
<dbReference type="EC" id="1.4.1.13" evidence="2"/>
<dbReference type="InterPro" id="IPR051394">
    <property type="entry name" value="Glutamate_Synthase"/>
</dbReference>
<gene>
    <name evidence="2" type="primary">gltD</name>
    <name evidence="2" type="ORF">FUA24_10600</name>
</gene>
<dbReference type="SUPFAM" id="SSF46548">
    <property type="entry name" value="alpha-helical ferredoxin"/>
    <property type="match status" value="1"/>
</dbReference>
<dbReference type="EMBL" id="VSDQ01000579">
    <property type="protein sequence ID" value="TYA78055.1"/>
    <property type="molecule type" value="Genomic_DNA"/>
</dbReference>
<dbReference type="AlphaFoldDB" id="A0A5D0I2Z0"/>
<evidence type="ECO:0000313" key="2">
    <source>
        <dbReference type="EMBL" id="TYA78055.1"/>
    </source>
</evidence>
<comment type="caution">
    <text evidence="2">The sequence shown here is derived from an EMBL/GenBank/DDBJ whole genome shotgun (WGS) entry which is preliminary data.</text>
</comment>
<sequence length="101" mass="11561">MGKATGFKEFERQDEAYKPVDERVKHYKEFTVPLSEEEITKQGSRCMDCGIPFCHSGCPLGNLIPDFNHMVHQGEWQKASWILHSTNNFPEFTGRLCPAPC</sequence>
<dbReference type="InterPro" id="IPR009051">
    <property type="entry name" value="Helical_ferredxn"/>
</dbReference>
<proteinExistence type="predicted"/>
<reference evidence="2 3" key="1">
    <citation type="submission" date="2019-08" db="EMBL/GenBank/DDBJ databases">
        <title>Seonamhaeicola sediminis sp. nov., isolated from marine sediment.</title>
        <authorList>
            <person name="Cao W.R."/>
        </authorList>
    </citation>
    <scope>NUCLEOTIDE SEQUENCE [LARGE SCALE GENOMIC DNA]</scope>
    <source>
        <strain evidence="2 3">B011</strain>
    </source>
</reference>
<feature type="non-terminal residue" evidence="2">
    <location>
        <position position="101"/>
    </location>
</feature>
<accession>A0A5D0I2Z0</accession>
<dbReference type="Gene3D" id="1.10.1060.10">
    <property type="entry name" value="Alpha-helical ferredoxin"/>
    <property type="match status" value="1"/>
</dbReference>
<dbReference type="PANTHER" id="PTHR43100:SF1">
    <property type="entry name" value="GLUTAMATE SYNTHASE [NADPH] SMALL CHAIN"/>
    <property type="match status" value="1"/>
</dbReference>
<dbReference type="PANTHER" id="PTHR43100">
    <property type="entry name" value="GLUTAMATE SYNTHASE [NADPH] SMALL CHAIN"/>
    <property type="match status" value="1"/>
</dbReference>